<dbReference type="InterPro" id="IPR038070">
    <property type="entry name" value="Rv2632c-like_sf"/>
</dbReference>
<reference evidence="1 2" key="1">
    <citation type="submission" date="2009-03" db="EMBL/GenBank/DDBJ databases">
        <title>Comparison of the complete genome sequences of Rhodococcus erythropolis PR4 and Rhodococcus opacus B4.</title>
        <authorList>
            <person name="Takarada H."/>
            <person name="Sekine M."/>
            <person name="Hosoyama A."/>
            <person name="Yamada R."/>
            <person name="Fujisawa T."/>
            <person name="Omata S."/>
            <person name="Shimizu A."/>
            <person name="Tsukatani N."/>
            <person name="Tanikawa S."/>
            <person name="Fujita N."/>
            <person name="Harayama S."/>
        </authorList>
    </citation>
    <scope>NUCLEOTIDE SEQUENCE [LARGE SCALE GENOMIC DNA]</scope>
    <source>
        <strain evidence="1 2">B4</strain>
    </source>
</reference>
<dbReference type="Pfam" id="PF08962">
    <property type="entry name" value="Rv2632c-like"/>
    <property type="match status" value="1"/>
</dbReference>
<dbReference type="AlphaFoldDB" id="C1ASI7"/>
<proteinExistence type="predicted"/>
<evidence type="ECO:0008006" key="3">
    <source>
        <dbReference type="Google" id="ProtNLM"/>
    </source>
</evidence>
<dbReference type="EMBL" id="AP011115">
    <property type="protein sequence ID" value="BAH48436.1"/>
    <property type="molecule type" value="Genomic_DNA"/>
</dbReference>
<gene>
    <name evidence="1" type="ordered locus">ROP_01890</name>
</gene>
<organism evidence="1 2">
    <name type="scientific">Rhodococcus opacus (strain B4)</name>
    <dbReference type="NCBI Taxonomy" id="632772"/>
    <lineage>
        <taxon>Bacteria</taxon>
        <taxon>Bacillati</taxon>
        <taxon>Actinomycetota</taxon>
        <taxon>Actinomycetes</taxon>
        <taxon>Mycobacteriales</taxon>
        <taxon>Nocardiaceae</taxon>
        <taxon>Rhodococcus</taxon>
    </lineage>
</organism>
<dbReference type="RefSeq" id="WP_012687445.1">
    <property type="nucleotide sequence ID" value="NC_012522.1"/>
</dbReference>
<sequence length="114" mass="12464">MNTPIRDFDVEGSTEWTIPALLNETTWLVEVVVDEHDSDEGGSRIRAQARLRTRDTRTFVGSGLARRNPDDAEISEIGEVLATARALSDLAHQLIEATAADVETATHSRVHLAG</sequence>
<dbReference type="STRING" id="632772.ROP_01890"/>
<dbReference type="HOGENOM" id="CLU_161984_0_0_11"/>
<evidence type="ECO:0000313" key="2">
    <source>
        <dbReference type="Proteomes" id="UP000002212"/>
    </source>
</evidence>
<dbReference type="KEGG" id="rop:ROP_01890"/>
<dbReference type="Proteomes" id="UP000002212">
    <property type="component" value="Chromosome"/>
</dbReference>
<protein>
    <recommendedName>
        <fullName evidence="3">DUF1876 domain-containing protein</fullName>
    </recommendedName>
</protein>
<accession>C1ASI7</accession>
<evidence type="ECO:0000313" key="1">
    <source>
        <dbReference type="EMBL" id="BAH48436.1"/>
    </source>
</evidence>
<dbReference type="SUPFAM" id="SSF143212">
    <property type="entry name" value="Rv2632c-like"/>
    <property type="match status" value="1"/>
</dbReference>
<name>C1ASI7_RHOOB</name>
<dbReference type="PATRIC" id="fig|632772.20.peg.222"/>
<dbReference type="Gene3D" id="3.30.160.240">
    <property type="entry name" value="Rv1738"/>
    <property type="match status" value="1"/>
</dbReference>
<dbReference type="InterPro" id="IPR015057">
    <property type="entry name" value="Rv2632c-like"/>
</dbReference>